<dbReference type="EMBL" id="CABIJS010000014">
    <property type="protein sequence ID" value="VUZ39401.1"/>
    <property type="molecule type" value="Genomic_DNA"/>
</dbReference>
<proteinExistence type="predicted"/>
<evidence type="ECO:0000256" key="1">
    <source>
        <dbReference type="SAM" id="MobiDB-lite"/>
    </source>
</evidence>
<evidence type="ECO:0000313" key="2">
    <source>
        <dbReference type="EMBL" id="VUZ39401.1"/>
    </source>
</evidence>
<dbReference type="Proteomes" id="UP000321570">
    <property type="component" value="Unassembled WGS sequence"/>
</dbReference>
<reference evidence="2 3" key="1">
    <citation type="submission" date="2019-07" db="EMBL/GenBank/DDBJ databases">
        <authorList>
            <person name="Jastrzebski P J."/>
            <person name="Paukszto L."/>
            <person name="Jastrzebski P J."/>
        </authorList>
    </citation>
    <scope>NUCLEOTIDE SEQUENCE [LARGE SCALE GENOMIC DNA]</scope>
    <source>
        <strain evidence="2 3">WMS-il1</strain>
    </source>
</reference>
<accession>A0A564XWI2</accession>
<evidence type="ECO:0000313" key="3">
    <source>
        <dbReference type="Proteomes" id="UP000321570"/>
    </source>
</evidence>
<organism evidence="2 3">
    <name type="scientific">Hymenolepis diminuta</name>
    <name type="common">Rat tapeworm</name>
    <dbReference type="NCBI Taxonomy" id="6216"/>
    <lineage>
        <taxon>Eukaryota</taxon>
        <taxon>Metazoa</taxon>
        <taxon>Spiralia</taxon>
        <taxon>Lophotrochozoa</taxon>
        <taxon>Platyhelminthes</taxon>
        <taxon>Cestoda</taxon>
        <taxon>Eucestoda</taxon>
        <taxon>Cyclophyllidea</taxon>
        <taxon>Hymenolepididae</taxon>
        <taxon>Hymenolepis</taxon>
    </lineage>
</organism>
<protein>
    <submittedName>
        <fullName evidence="2">Uncharacterized protein</fullName>
    </submittedName>
</protein>
<name>A0A564XWI2_HYMDI</name>
<keyword evidence="3" id="KW-1185">Reference proteome</keyword>
<feature type="region of interest" description="Disordered" evidence="1">
    <location>
        <begin position="17"/>
        <end position="49"/>
    </location>
</feature>
<sequence>KCPAGIKINLASRVRREITDRGVNRPRVENGARSDAAEGNSAGQEEKERFSCKHTSLCSRLLTGSPVNICVYHKMTKSGCSSLVCNLNKDESFSSPSRSVLEDVRVNCQRREML</sequence>
<feature type="non-terminal residue" evidence="2">
    <location>
        <position position="1"/>
    </location>
</feature>
<dbReference type="AlphaFoldDB" id="A0A564XWI2"/>
<feature type="compositionally biased region" description="Basic and acidic residues" evidence="1">
    <location>
        <begin position="17"/>
        <end position="36"/>
    </location>
</feature>
<gene>
    <name evidence="2" type="ORF">WMSIL1_LOCUS678</name>
</gene>